<evidence type="ECO:0000313" key="2">
    <source>
        <dbReference type="EMBL" id="SDB21614.1"/>
    </source>
</evidence>
<proteinExistence type="predicted"/>
<feature type="transmembrane region" description="Helical" evidence="1">
    <location>
        <begin position="59"/>
        <end position="81"/>
    </location>
</feature>
<organism evidence="2 3">
    <name type="scientific">Eubacterium oxidoreducens</name>
    <dbReference type="NCBI Taxonomy" id="1732"/>
    <lineage>
        <taxon>Bacteria</taxon>
        <taxon>Bacillati</taxon>
        <taxon>Bacillota</taxon>
        <taxon>Clostridia</taxon>
        <taxon>Eubacteriales</taxon>
        <taxon>Eubacteriaceae</taxon>
        <taxon>Eubacterium</taxon>
    </lineage>
</organism>
<keyword evidence="1" id="KW-0472">Membrane</keyword>
<name>A0A1G6BLZ3_EUBOX</name>
<protein>
    <submittedName>
        <fullName evidence="2">Uncharacterized protein</fullName>
    </submittedName>
</protein>
<evidence type="ECO:0000313" key="3">
    <source>
        <dbReference type="Proteomes" id="UP000199228"/>
    </source>
</evidence>
<dbReference type="Proteomes" id="UP000199228">
    <property type="component" value="Unassembled WGS sequence"/>
</dbReference>
<dbReference type="AlphaFoldDB" id="A0A1G6BLZ3"/>
<dbReference type="STRING" id="1732.SAMN02910417_01620"/>
<keyword evidence="1" id="KW-1133">Transmembrane helix</keyword>
<gene>
    <name evidence="2" type="ORF">SAMN02910417_01620</name>
</gene>
<sequence>MIIWYIGIGIITFGFIFLQLLIIKKVAFVWHFVLPAISFLLAFRTTFVKGLPDNNLIPVSLYFLLANYLTIITLIMTFVAYRKQQKIGERERNF</sequence>
<accession>A0A1G6BLZ3</accession>
<feature type="transmembrane region" description="Helical" evidence="1">
    <location>
        <begin position="28"/>
        <end position="47"/>
    </location>
</feature>
<feature type="transmembrane region" description="Helical" evidence="1">
    <location>
        <begin position="6"/>
        <end position="23"/>
    </location>
</feature>
<dbReference type="EMBL" id="FMXR01000011">
    <property type="protein sequence ID" value="SDB21614.1"/>
    <property type="molecule type" value="Genomic_DNA"/>
</dbReference>
<evidence type="ECO:0000256" key="1">
    <source>
        <dbReference type="SAM" id="Phobius"/>
    </source>
</evidence>
<reference evidence="2 3" key="1">
    <citation type="submission" date="2016-10" db="EMBL/GenBank/DDBJ databases">
        <authorList>
            <person name="de Groot N.N."/>
        </authorList>
    </citation>
    <scope>NUCLEOTIDE SEQUENCE [LARGE SCALE GENOMIC DNA]</scope>
    <source>
        <strain evidence="2 3">DSM 3217</strain>
    </source>
</reference>
<keyword evidence="1" id="KW-0812">Transmembrane</keyword>
<keyword evidence="3" id="KW-1185">Reference proteome</keyword>
<dbReference type="RefSeq" id="WP_090173854.1">
    <property type="nucleotide sequence ID" value="NZ_FMXR01000011.1"/>
</dbReference>